<reference evidence="6" key="1">
    <citation type="journal article" date="2021" name="Proc. Natl. Acad. Sci. U.S.A.">
        <title>Global biogeography of chemosynthetic symbionts reveals both localized and globally distributed symbiont groups. .</title>
        <authorList>
            <person name="Osvatic J.T."/>
            <person name="Wilkins L.G.E."/>
            <person name="Leibrecht L."/>
            <person name="Leray M."/>
            <person name="Zauner S."/>
            <person name="Polzin J."/>
            <person name="Camacho Y."/>
            <person name="Gros O."/>
            <person name="van Gils J.A."/>
            <person name="Eisen J.A."/>
            <person name="Petersen J.M."/>
            <person name="Yuen B."/>
        </authorList>
    </citation>
    <scope>NUCLEOTIDE SEQUENCE</scope>
    <source>
        <strain evidence="6">MAGL173</strain>
    </source>
</reference>
<evidence type="ECO:0000259" key="5">
    <source>
        <dbReference type="Pfam" id="PF04773"/>
    </source>
</evidence>
<gene>
    <name evidence="6" type="ORF">JAZ04_20075</name>
</gene>
<dbReference type="InterPro" id="IPR006860">
    <property type="entry name" value="FecR"/>
</dbReference>
<dbReference type="Gene3D" id="1.25.40.10">
    <property type="entry name" value="Tetratricopeptide repeat domain"/>
    <property type="match status" value="1"/>
</dbReference>
<dbReference type="Gene3D" id="2.40.170.20">
    <property type="entry name" value="TonB-dependent receptor, beta-barrel domain"/>
    <property type="match status" value="1"/>
</dbReference>
<keyword evidence="3" id="KW-0998">Cell outer membrane</keyword>
<comment type="subcellular location">
    <subcellularLocation>
        <location evidence="1">Cell outer membrane</location>
    </subcellularLocation>
</comment>
<dbReference type="EMBL" id="JAEPDI010000020">
    <property type="protein sequence ID" value="MCG7941138.1"/>
    <property type="molecule type" value="Genomic_DNA"/>
</dbReference>
<dbReference type="Pfam" id="PF04773">
    <property type="entry name" value="FecR"/>
    <property type="match status" value="1"/>
</dbReference>
<evidence type="ECO:0000256" key="2">
    <source>
        <dbReference type="ARBA" id="ARBA00023136"/>
    </source>
</evidence>
<feature type="repeat" description="TPR" evidence="4">
    <location>
        <begin position="408"/>
        <end position="441"/>
    </location>
</feature>
<evidence type="ECO:0000313" key="6">
    <source>
        <dbReference type="EMBL" id="MCG7941138.1"/>
    </source>
</evidence>
<name>A0A9E4K940_9GAMM</name>
<dbReference type="InterPro" id="IPR019734">
    <property type="entry name" value="TPR_rpt"/>
</dbReference>
<dbReference type="InterPro" id="IPR036942">
    <property type="entry name" value="Beta-barrel_TonB_sf"/>
</dbReference>
<evidence type="ECO:0000256" key="4">
    <source>
        <dbReference type="PROSITE-ProRule" id="PRU00339"/>
    </source>
</evidence>
<accession>A0A9E4K940</accession>
<sequence>MRNFFAQKLAMLEMFLDLKIAIQGITMQHCRNFTMLAHYLFLVFILFLPQHAVSDDCVHVAQLVSLEGKVEKRVADQGGWHQAVLEDHFCAGDTLRTSHNSRAAIRLTNDTLLRLDENSSLIFSQVAKSTPSFLDLLRGAIHFISRTPKSLEVKTPYVNASIEGTEFVVRIDDTGTDVIVLEGVVIASNNVGSVELGANQAARADQDQPPVVTSIARPFNAVAWALYYPPLPALPSEADTLAQAAIKAIVENRLEEAAESAKQALEKDRQSATAYMAQSYVDQAMFDIPAALANSQKAAQLAPQNALTQARLAEVWLMTGNTRAARDSANQAVTIDPKLSLAHTVLGFTSLREISLDTAKTAFQRAIELDSAAPLPHLGLGLLGIRQGDLVEGRKEIETAALLDPNNALLRSYMGKAYYEERRNDLASQQFAMAKKLDPNDPTAWFYDSILLQSANRPVEALHAQQRAIELNDNRGVYRSRQLLDNDEASRNVALGRIYNDLSFEQQAAYQATDALIQAPINHSAHRLLADSYVGISNRDAARQSELLQSKLTQPLNLDPLQPQLSNSNLGLLDGNGPADLSYYEYNPLFTKSGLAFQLDASYGEESTWAEDAILAGLTDRFAFSLGQYHAETDGFRNESAVYEQDIYNGFAQFALSDSTSFQIEISESEEEKGDVTQRLLPEFLNVDDFQVNSDISTIRLGVRHALAANTNLLISGIRRDYEFVRSQDLDPFTTFSTESDRTIDLYEVQLSGKLEQTAWLAGVSHQNEEEDALSVFEFAMGCPFPSCTSSSEHDAWQTRLYGYLHYDINDQSTLMGGLSYIKEDVDNDEFNKAYPKIGFQVIPTTSSELRLAVFRNRMSVVLPSLYETLEPSQIFGFNQLYDDFDKTDYWAYAAEYNHQFTHNLHAGVSSVFRELETEIGLVDFSTIPPGNTSQIIEHDDMNTVLWLNWTTSPFWSFGVEYSYSRSDLAQNIQSNSVVLAPDGVLELKTHQLPVSISYYHPLGFSTKLTATYYDQEGEFINKTGTETQQGEDNGVSTDLAFNYRFPNRRGSVSLGINNIFDKQINFEDRDSYDINDPELTASPSSFAGERFVFGKISVNVR</sequence>
<dbReference type="PANTHER" id="PTHR38731:SF3">
    <property type="entry name" value="BLL6125 PROTEIN"/>
    <property type="match status" value="1"/>
</dbReference>
<organism evidence="6 7">
    <name type="scientific">Candidatus Thiodiazotropha lotti</name>
    <dbReference type="NCBI Taxonomy" id="2792787"/>
    <lineage>
        <taxon>Bacteria</taxon>
        <taxon>Pseudomonadati</taxon>
        <taxon>Pseudomonadota</taxon>
        <taxon>Gammaproteobacteria</taxon>
        <taxon>Chromatiales</taxon>
        <taxon>Sedimenticolaceae</taxon>
        <taxon>Candidatus Thiodiazotropha</taxon>
    </lineage>
</organism>
<dbReference type="GO" id="GO:0009279">
    <property type="term" value="C:cell outer membrane"/>
    <property type="evidence" value="ECO:0007669"/>
    <property type="project" value="UniProtKB-SubCell"/>
</dbReference>
<dbReference type="SMART" id="SM00028">
    <property type="entry name" value="TPR"/>
    <property type="match status" value="6"/>
</dbReference>
<dbReference type="SUPFAM" id="SSF56935">
    <property type="entry name" value="Porins"/>
    <property type="match status" value="1"/>
</dbReference>
<protein>
    <submittedName>
        <fullName evidence="6">FecR domain-containing protein</fullName>
    </submittedName>
</protein>
<evidence type="ECO:0000313" key="7">
    <source>
        <dbReference type="Proteomes" id="UP000886687"/>
    </source>
</evidence>
<evidence type="ECO:0000256" key="1">
    <source>
        <dbReference type="ARBA" id="ARBA00004442"/>
    </source>
</evidence>
<dbReference type="Gene3D" id="2.60.120.1440">
    <property type="match status" value="1"/>
</dbReference>
<dbReference type="PANTHER" id="PTHR38731">
    <property type="entry name" value="LIPL45-RELATED LIPOPROTEIN-RELATED"/>
    <property type="match status" value="1"/>
</dbReference>
<dbReference type="PROSITE" id="PS50005">
    <property type="entry name" value="TPR"/>
    <property type="match status" value="1"/>
</dbReference>
<keyword evidence="2" id="KW-0472">Membrane</keyword>
<proteinExistence type="predicted"/>
<dbReference type="AlphaFoldDB" id="A0A9E4K940"/>
<comment type="caution">
    <text evidence="6">The sequence shown here is derived from an EMBL/GenBank/DDBJ whole genome shotgun (WGS) entry which is preliminary data.</text>
</comment>
<dbReference type="Proteomes" id="UP000886687">
    <property type="component" value="Unassembled WGS sequence"/>
</dbReference>
<evidence type="ECO:0000256" key="3">
    <source>
        <dbReference type="ARBA" id="ARBA00023237"/>
    </source>
</evidence>
<dbReference type="InterPro" id="IPR011990">
    <property type="entry name" value="TPR-like_helical_dom_sf"/>
</dbReference>
<keyword evidence="4" id="KW-0802">TPR repeat</keyword>
<feature type="domain" description="FecR protein" evidence="5">
    <location>
        <begin position="93"/>
        <end position="185"/>
    </location>
</feature>
<dbReference type="SUPFAM" id="SSF81901">
    <property type="entry name" value="HCP-like"/>
    <property type="match status" value="1"/>
</dbReference>